<name>A0ABD3GT43_9MARC</name>
<keyword evidence="3" id="KW-1185">Reference proteome</keyword>
<reference evidence="2 3" key="1">
    <citation type="submission" date="2024-09" db="EMBL/GenBank/DDBJ databases">
        <title>Chromosome-scale assembly of Riccia sorocarpa.</title>
        <authorList>
            <person name="Paukszto L."/>
        </authorList>
    </citation>
    <scope>NUCLEOTIDE SEQUENCE [LARGE SCALE GENOMIC DNA]</scope>
    <source>
        <strain evidence="2">LP-2024</strain>
        <tissue evidence="2">Aerial parts of the thallus</tissue>
    </source>
</reference>
<dbReference type="PANTHER" id="PTHR36409:SF1">
    <property type="entry name" value="BLOC-1-RELATED COMPLEX SUBUNIT 5"/>
    <property type="match status" value="1"/>
</dbReference>
<sequence length="184" mass="20450">MGSALSSTGKVEDDSRGKTESQDPILEKLRGLHVVPPIMKASSGDTTLTDLLVRRTSSQSTPEALDPSTTAKLFALYQEWQRLTAANVAKNQEELGYKIIGVEELTLKILQRMNYASRVLEASATHLKSVQTLQVEVTETKRSLTETLGKYERLCRKVEDMGLHESNIKPVSISNQTQVSCWSR</sequence>
<proteinExistence type="predicted"/>
<protein>
    <recommendedName>
        <fullName evidence="4">BLOC-1-related complex subunit 5</fullName>
    </recommendedName>
</protein>
<evidence type="ECO:0000313" key="2">
    <source>
        <dbReference type="EMBL" id="KAL3682133.1"/>
    </source>
</evidence>
<feature type="region of interest" description="Disordered" evidence="1">
    <location>
        <begin position="1"/>
        <end position="23"/>
    </location>
</feature>
<organism evidence="2 3">
    <name type="scientific">Riccia sorocarpa</name>
    <dbReference type="NCBI Taxonomy" id="122646"/>
    <lineage>
        <taxon>Eukaryota</taxon>
        <taxon>Viridiplantae</taxon>
        <taxon>Streptophyta</taxon>
        <taxon>Embryophyta</taxon>
        <taxon>Marchantiophyta</taxon>
        <taxon>Marchantiopsida</taxon>
        <taxon>Marchantiidae</taxon>
        <taxon>Marchantiales</taxon>
        <taxon>Ricciaceae</taxon>
        <taxon>Riccia</taxon>
    </lineage>
</organism>
<evidence type="ECO:0000313" key="3">
    <source>
        <dbReference type="Proteomes" id="UP001633002"/>
    </source>
</evidence>
<comment type="caution">
    <text evidence="2">The sequence shown here is derived from an EMBL/GenBank/DDBJ whole genome shotgun (WGS) entry which is preliminary data.</text>
</comment>
<evidence type="ECO:0008006" key="4">
    <source>
        <dbReference type="Google" id="ProtNLM"/>
    </source>
</evidence>
<gene>
    <name evidence="2" type="ORF">R1sor_000155</name>
</gene>
<dbReference type="PANTHER" id="PTHR36409">
    <property type="entry name" value="EXPRESSED PROTEIN"/>
    <property type="match status" value="1"/>
</dbReference>
<evidence type="ECO:0000256" key="1">
    <source>
        <dbReference type="SAM" id="MobiDB-lite"/>
    </source>
</evidence>
<dbReference type="EMBL" id="JBJQOH010000006">
    <property type="protein sequence ID" value="KAL3682133.1"/>
    <property type="molecule type" value="Genomic_DNA"/>
</dbReference>
<dbReference type="AlphaFoldDB" id="A0ABD3GT43"/>
<dbReference type="Proteomes" id="UP001633002">
    <property type="component" value="Unassembled WGS sequence"/>
</dbReference>
<feature type="compositionally biased region" description="Basic and acidic residues" evidence="1">
    <location>
        <begin position="10"/>
        <end position="23"/>
    </location>
</feature>
<accession>A0ABD3GT43</accession>